<evidence type="ECO:0000313" key="2">
    <source>
        <dbReference type="Proteomes" id="UP000652761"/>
    </source>
</evidence>
<gene>
    <name evidence="1" type="ORF">Taro_048498</name>
</gene>
<feature type="non-terminal residue" evidence="1">
    <location>
        <position position="1"/>
    </location>
</feature>
<reference evidence="1" key="1">
    <citation type="submission" date="2017-07" db="EMBL/GenBank/DDBJ databases">
        <title>Taro Niue Genome Assembly and Annotation.</title>
        <authorList>
            <person name="Atibalentja N."/>
            <person name="Keating K."/>
            <person name="Fields C.J."/>
        </authorList>
    </citation>
    <scope>NUCLEOTIDE SEQUENCE</scope>
    <source>
        <strain evidence="1">Niue_2</strain>
        <tissue evidence="1">Leaf</tissue>
    </source>
</reference>
<protein>
    <submittedName>
        <fullName evidence="1">Uncharacterized protein</fullName>
    </submittedName>
</protein>
<keyword evidence="2" id="KW-1185">Reference proteome</keyword>
<dbReference type="AlphaFoldDB" id="A0A843X899"/>
<dbReference type="EMBL" id="NMUH01006569">
    <property type="protein sequence ID" value="MQM15550.1"/>
    <property type="molecule type" value="Genomic_DNA"/>
</dbReference>
<organism evidence="1 2">
    <name type="scientific">Colocasia esculenta</name>
    <name type="common">Wild taro</name>
    <name type="synonym">Arum esculentum</name>
    <dbReference type="NCBI Taxonomy" id="4460"/>
    <lineage>
        <taxon>Eukaryota</taxon>
        <taxon>Viridiplantae</taxon>
        <taxon>Streptophyta</taxon>
        <taxon>Embryophyta</taxon>
        <taxon>Tracheophyta</taxon>
        <taxon>Spermatophyta</taxon>
        <taxon>Magnoliopsida</taxon>
        <taxon>Liliopsida</taxon>
        <taxon>Araceae</taxon>
        <taxon>Aroideae</taxon>
        <taxon>Colocasieae</taxon>
        <taxon>Colocasia</taxon>
    </lineage>
</organism>
<dbReference type="Proteomes" id="UP000652761">
    <property type="component" value="Unassembled WGS sequence"/>
</dbReference>
<sequence>MGLRQCDPQEWCWLVSTVSCLVLVERQLDLTSMAARLGSSPVWFVWVNRRCGEPVLVTRGSFPTEPVTREAHPYPFQVRESRRLRTRRLVLSRTVAEQGLHLQQCNFLSLYTSGYAPVSFIFLRTCVNDIPCEASARSREAESDQAHLSAAAGCASGRVGNAVLVVPIASSGLPLLPMCFTLG</sequence>
<comment type="caution">
    <text evidence="1">The sequence shown here is derived from an EMBL/GenBank/DDBJ whole genome shotgun (WGS) entry which is preliminary data.</text>
</comment>
<accession>A0A843X899</accession>
<name>A0A843X899_COLES</name>
<proteinExistence type="predicted"/>
<evidence type="ECO:0000313" key="1">
    <source>
        <dbReference type="EMBL" id="MQM15550.1"/>
    </source>
</evidence>